<dbReference type="Proteomes" id="UP000266196">
    <property type="component" value="Unassembled WGS sequence"/>
</dbReference>
<gene>
    <name evidence="1" type="ORF">DYB31_013849</name>
</gene>
<sequence>YVATIDGIFCLSHAHAAGFAPHAALKVIATGNGVVSSPAMADQGINTPTHFVYGSSPSRGLETVLDSWGDIRRRLPTATLHVYYGFTRAFVQFAQPSDVWRQRMELLLRQDGITYAAAGFYLYPTTYPETSCVSIMKAMAHGAIPITSKRGALAEVVGPFDLGPVEGLREGPMSTYGDCLGKHDVQVRRSGSVATGVGGRSGCRRRNEHDALSIRHESTRQACVFVGQSGESVAPRLYSRIVRVAKHKHRRR</sequence>
<protein>
    <recommendedName>
        <fullName evidence="3">Glycosyl transferase family 1 domain-containing protein</fullName>
    </recommendedName>
</protein>
<reference evidence="1 2" key="1">
    <citation type="submission" date="2018-08" db="EMBL/GenBank/DDBJ databases">
        <title>Aphanomyces genome sequencing and annotation.</title>
        <authorList>
            <person name="Minardi D."/>
            <person name="Oidtmann B."/>
            <person name="Van Der Giezen M."/>
            <person name="Studholme D.J."/>
        </authorList>
    </citation>
    <scope>NUCLEOTIDE SEQUENCE [LARGE SCALE GENOMIC DNA]</scope>
    <source>
        <strain evidence="1 2">197901</strain>
    </source>
</reference>
<organism evidence="1 2">
    <name type="scientific">Aphanomyces astaci</name>
    <name type="common">Crayfish plague agent</name>
    <dbReference type="NCBI Taxonomy" id="112090"/>
    <lineage>
        <taxon>Eukaryota</taxon>
        <taxon>Sar</taxon>
        <taxon>Stramenopiles</taxon>
        <taxon>Oomycota</taxon>
        <taxon>Saprolegniomycetes</taxon>
        <taxon>Saprolegniales</taxon>
        <taxon>Verrucalvaceae</taxon>
        <taxon>Aphanomyces</taxon>
    </lineage>
</organism>
<dbReference type="EMBL" id="QUTE01008525">
    <property type="protein sequence ID" value="RHZ24175.1"/>
    <property type="molecule type" value="Genomic_DNA"/>
</dbReference>
<dbReference type="VEuPathDB" id="FungiDB:H257_01808"/>
<evidence type="ECO:0008006" key="3">
    <source>
        <dbReference type="Google" id="ProtNLM"/>
    </source>
</evidence>
<dbReference type="Gene3D" id="3.40.50.2000">
    <property type="entry name" value="Glycogen Phosphorylase B"/>
    <property type="match status" value="1"/>
</dbReference>
<name>A0A397FCE7_APHAT</name>
<feature type="non-terminal residue" evidence="1">
    <location>
        <position position="1"/>
    </location>
</feature>
<evidence type="ECO:0000313" key="2">
    <source>
        <dbReference type="Proteomes" id="UP000266196"/>
    </source>
</evidence>
<evidence type="ECO:0000313" key="1">
    <source>
        <dbReference type="EMBL" id="RHZ24175.1"/>
    </source>
</evidence>
<dbReference type="SUPFAM" id="SSF53756">
    <property type="entry name" value="UDP-Glycosyltransferase/glycogen phosphorylase"/>
    <property type="match status" value="1"/>
</dbReference>
<accession>A0A397FCE7</accession>
<comment type="caution">
    <text evidence="1">The sequence shown here is derived from an EMBL/GenBank/DDBJ whole genome shotgun (WGS) entry which is preliminary data.</text>
</comment>
<proteinExistence type="predicted"/>
<dbReference type="AlphaFoldDB" id="A0A397FCE7"/>